<proteinExistence type="predicted"/>
<protein>
    <submittedName>
        <fullName evidence="1">Uncharacterized protein</fullName>
    </submittedName>
</protein>
<sequence>MPVQTSYDNDMQIAMPGMRSDSTHQITDGCNAAQGAIKPGYVVARVSNANDKRVVKQVSAAGDAANLMGICRFSHYGCVKGQYEAGDAVNVMTWGRIWAVTTLTAAPTMGTLVNVLTSGSDAGKVAVTGGSPALGWVLTGKFTTFTDHTGTAVNLAEVQIRNQTAEPVAP</sequence>
<dbReference type="RefSeq" id="WP_153860151.1">
    <property type="nucleotide sequence ID" value="NZ_CP045913.1"/>
</dbReference>
<evidence type="ECO:0000313" key="1">
    <source>
        <dbReference type="EMBL" id="QGH63425.1"/>
    </source>
</evidence>
<dbReference type="Proteomes" id="UP000381260">
    <property type="component" value="Chromosome"/>
</dbReference>
<organism evidence="1 2">
    <name type="scientific">Serratia proteamaculans</name>
    <dbReference type="NCBI Taxonomy" id="28151"/>
    <lineage>
        <taxon>Bacteria</taxon>
        <taxon>Pseudomonadati</taxon>
        <taxon>Pseudomonadota</taxon>
        <taxon>Gammaproteobacteria</taxon>
        <taxon>Enterobacterales</taxon>
        <taxon>Yersiniaceae</taxon>
        <taxon>Serratia</taxon>
    </lineage>
</organism>
<name>A0A5Q2VHM3_SERPR</name>
<accession>A0A5Q2VHM3</accession>
<dbReference type="Pfam" id="PF22758">
    <property type="entry name" value="Phage_cement"/>
    <property type="match status" value="1"/>
</dbReference>
<gene>
    <name evidence="1" type="ORF">GHV41_22400</name>
</gene>
<dbReference type="AlphaFoldDB" id="A0A5Q2VHM3"/>
<evidence type="ECO:0000313" key="2">
    <source>
        <dbReference type="Proteomes" id="UP000381260"/>
    </source>
</evidence>
<reference evidence="1 2" key="1">
    <citation type="submission" date="2019-11" db="EMBL/GenBank/DDBJ databases">
        <title>The Phosphoenolpyruvate Phosphotransferase System Regulates Serratia proteamaculans 336X Biofilm Formation and Wheat Roots colonization.</title>
        <authorList>
            <person name="Liu F."/>
        </authorList>
    </citation>
    <scope>NUCLEOTIDE SEQUENCE [LARGE SCALE GENOMIC DNA]</scope>
    <source>
        <strain evidence="1 2">336X</strain>
    </source>
</reference>
<dbReference type="InterPro" id="IPR054438">
    <property type="entry name" value="Struct_cement_gp24/gp6"/>
</dbReference>
<dbReference type="EMBL" id="CP045913">
    <property type="protein sequence ID" value="QGH63425.1"/>
    <property type="molecule type" value="Genomic_DNA"/>
</dbReference>